<dbReference type="AlphaFoldDB" id="A0A4Z1GUR1"/>
<comment type="caution">
    <text evidence="1">The sequence shown here is derived from an EMBL/GenBank/DDBJ whole genome shotgun (WGS) entry which is preliminary data.</text>
</comment>
<keyword evidence="2" id="KW-1185">Reference proteome</keyword>
<organism evidence="1 2">
    <name type="scientific">Botrytis hyacinthi</name>
    <dbReference type="NCBI Taxonomy" id="278943"/>
    <lineage>
        <taxon>Eukaryota</taxon>
        <taxon>Fungi</taxon>
        <taxon>Dikarya</taxon>
        <taxon>Ascomycota</taxon>
        <taxon>Pezizomycotina</taxon>
        <taxon>Leotiomycetes</taxon>
        <taxon>Helotiales</taxon>
        <taxon>Sclerotiniaceae</taxon>
        <taxon>Botrytis</taxon>
    </lineage>
</organism>
<evidence type="ECO:0000313" key="2">
    <source>
        <dbReference type="Proteomes" id="UP000297814"/>
    </source>
</evidence>
<gene>
    <name evidence="1" type="ORF">BHYA_0040g00060</name>
</gene>
<sequence length="110" mass="12951">MKVDEWALDKTFEDVQNRLIDIGSKYTKDEVYDQMHNAKPEDRYYSAHHALRTSENLKRTIELNPDQKRQENDRSTFRMFAIRYLISALCKRLPLRGGFVVKKLDSSAAL</sequence>
<dbReference type="EMBL" id="PQXK01000040">
    <property type="protein sequence ID" value="TGO40198.1"/>
    <property type="molecule type" value="Genomic_DNA"/>
</dbReference>
<accession>A0A4Z1GUR1</accession>
<reference evidence="1 2" key="1">
    <citation type="submission" date="2017-12" db="EMBL/GenBank/DDBJ databases">
        <title>Comparative genomics of Botrytis spp.</title>
        <authorList>
            <person name="Valero-Jimenez C.A."/>
            <person name="Tapia P."/>
            <person name="Veloso J."/>
            <person name="Silva-Moreno E."/>
            <person name="Staats M."/>
            <person name="Valdes J.H."/>
            <person name="Van Kan J.A.L."/>
        </authorList>
    </citation>
    <scope>NUCLEOTIDE SEQUENCE [LARGE SCALE GENOMIC DNA]</scope>
    <source>
        <strain evidence="1 2">Bh0001</strain>
    </source>
</reference>
<evidence type="ECO:0000313" key="1">
    <source>
        <dbReference type="EMBL" id="TGO40198.1"/>
    </source>
</evidence>
<name>A0A4Z1GUR1_9HELO</name>
<protein>
    <submittedName>
        <fullName evidence="1">Uncharacterized protein</fullName>
    </submittedName>
</protein>
<proteinExistence type="predicted"/>
<dbReference type="Proteomes" id="UP000297814">
    <property type="component" value="Unassembled WGS sequence"/>
</dbReference>